<dbReference type="EMBL" id="LT629755">
    <property type="protein sequence ID" value="SDT00669.1"/>
    <property type="molecule type" value="Genomic_DNA"/>
</dbReference>
<dbReference type="Pfam" id="PF13377">
    <property type="entry name" value="Peripla_BP_3"/>
    <property type="match status" value="1"/>
</dbReference>
<organism evidence="5 6">
    <name type="scientific">Agromyces flavus</name>
    <dbReference type="NCBI Taxonomy" id="589382"/>
    <lineage>
        <taxon>Bacteria</taxon>
        <taxon>Bacillati</taxon>
        <taxon>Actinomycetota</taxon>
        <taxon>Actinomycetes</taxon>
        <taxon>Micrococcales</taxon>
        <taxon>Microbacteriaceae</taxon>
        <taxon>Agromyces</taxon>
    </lineage>
</organism>
<reference evidence="6" key="1">
    <citation type="submission" date="2016-10" db="EMBL/GenBank/DDBJ databases">
        <authorList>
            <person name="Varghese N."/>
            <person name="Submissions S."/>
        </authorList>
    </citation>
    <scope>NUCLEOTIDE SEQUENCE [LARGE SCALE GENOMIC DNA]</scope>
    <source>
        <strain evidence="6">CPCC 202695</strain>
    </source>
</reference>
<proteinExistence type="predicted"/>
<dbReference type="Gene3D" id="3.40.50.2300">
    <property type="match status" value="2"/>
</dbReference>
<dbReference type="PANTHER" id="PTHR30146">
    <property type="entry name" value="LACI-RELATED TRANSCRIPTIONAL REPRESSOR"/>
    <property type="match status" value="1"/>
</dbReference>
<dbReference type="SUPFAM" id="SSF53822">
    <property type="entry name" value="Periplasmic binding protein-like I"/>
    <property type="match status" value="1"/>
</dbReference>
<dbReference type="InterPro" id="IPR046335">
    <property type="entry name" value="LacI/GalR-like_sensor"/>
</dbReference>
<dbReference type="SMART" id="SM00345">
    <property type="entry name" value="HTH_GNTR"/>
    <property type="match status" value="1"/>
</dbReference>
<dbReference type="PROSITE" id="PS50949">
    <property type="entry name" value="HTH_GNTR"/>
    <property type="match status" value="1"/>
</dbReference>
<dbReference type="CDD" id="cd07377">
    <property type="entry name" value="WHTH_GntR"/>
    <property type="match status" value="1"/>
</dbReference>
<dbReference type="Gene3D" id="1.10.10.10">
    <property type="entry name" value="Winged helix-like DNA-binding domain superfamily/Winged helix DNA-binding domain"/>
    <property type="match status" value="1"/>
</dbReference>
<keyword evidence="3" id="KW-0804">Transcription</keyword>
<dbReference type="GO" id="GO:0003700">
    <property type="term" value="F:DNA-binding transcription factor activity"/>
    <property type="evidence" value="ECO:0007669"/>
    <property type="project" value="InterPro"/>
</dbReference>
<dbReference type="Pfam" id="PF00392">
    <property type="entry name" value="GntR"/>
    <property type="match status" value="1"/>
</dbReference>
<dbReference type="RefSeq" id="WP_092672483.1">
    <property type="nucleotide sequence ID" value="NZ_BMDN01000001.1"/>
</dbReference>
<dbReference type="GO" id="GO:0000976">
    <property type="term" value="F:transcription cis-regulatory region binding"/>
    <property type="evidence" value="ECO:0007669"/>
    <property type="project" value="TreeGrafter"/>
</dbReference>
<gene>
    <name evidence="5" type="ORF">SAMN04489721_2327</name>
</gene>
<evidence type="ECO:0000259" key="4">
    <source>
        <dbReference type="PROSITE" id="PS50949"/>
    </source>
</evidence>
<dbReference type="InterPro" id="IPR036388">
    <property type="entry name" value="WH-like_DNA-bd_sf"/>
</dbReference>
<protein>
    <submittedName>
        <fullName evidence="5">LacI family transcriptional regulator, repressor for deo operon, udp, cdd, tsx, nupC, and nupG</fullName>
    </submittedName>
</protein>
<evidence type="ECO:0000313" key="5">
    <source>
        <dbReference type="EMBL" id="SDT00669.1"/>
    </source>
</evidence>
<dbReference type="InterPro" id="IPR028082">
    <property type="entry name" value="Peripla_BP_I"/>
</dbReference>
<dbReference type="AlphaFoldDB" id="A0A1H1WWX6"/>
<evidence type="ECO:0000256" key="1">
    <source>
        <dbReference type="ARBA" id="ARBA00023015"/>
    </source>
</evidence>
<accession>A0A1H1WWX6</accession>
<dbReference type="STRING" id="589382.SAMN04489721_2327"/>
<sequence>MEDDLSTFELDPRSGLSLATQIATRIALQIADGEYTPGDLLPSVRSLAGELGVNVNTVRAAYARLEADGLLQTRHGVGSVVLATSTGGPASGALTFGVNTIAVLIAGLNAFYLPLLKGIQDVASDRGALVLIADARDSPRLADTMTRRLIARGVDGIIAVSVGRMPDQLDEDLSRLPIVHVDQPDRKGYSLLFDGEGAGYSATRHLAEHGHDRIGLLTAPLNWPTVGEVHAGYRRAIEEAGADRSPALVSEVPEFTIEAGRVGLARLLELPDPPSAVFASGSPLALGAVSEARSRGLRVPDDLAVVGYNDTPMAELVDPPLTVVEVPAYEIGHRAMRLLSDLIDGKKPTRRRTTLRSELILRDSCGTHDPM</sequence>
<evidence type="ECO:0000256" key="2">
    <source>
        <dbReference type="ARBA" id="ARBA00023125"/>
    </source>
</evidence>
<keyword evidence="1" id="KW-0805">Transcription regulation</keyword>
<evidence type="ECO:0000256" key="3">
    <source>
        <dbReference type="ARBA" id="ARBA00023163"/>
    </source>
</evidence>
<dbReference type="InterPro" id="IPR000524">
    <property type="entry name" value="Tscrpt_reg_HTH_GntR"/>
</dbReference>
<evidence type="ECO:0000313" key="6">
    <source>
        <dbReference type="Proteomes" id="UP000199482"/>
    </source>
</evidence>
<dbReference type="CDD" id="cd06285">
    <property type="entry name" value="PBP1_LacI-like"/>
    <property type="match status" value="1"/>
</dbReference>
<keyword evidence="2" id="KW-0238">DNA-binding</keyword>
<dbReference type="InterPro" id="IPR036390">
    <property type="entry name" value="WH_DNA-bd_sf"/>
</dbReference>
<feature type="domain" description="HTH gntR-type" evidence="4">
    <location>
        <begin position="16"/>
        <end position="84"/>
    </location>
</feature>
<dbReference type="PANTHER" id="PTHR30146:SF109">
    <property type="entry name" value="HTH-TYPE TRANSCRIPTIONAL REGULATOR GALS"/>
    <property type="match status" value="1"/>
</dbReference>
<dbReference type="Proteomes" id="UP000199482">
    <property type="component" value="Chromosome I"/>
</dbReference>
<name>A0A1H1WWX6_9MICO</name>
<dbReference type="SUPFAM" id="SSF46785">
    <property type="entry name" value="Winged helix' DNA-binding domain"/>
    <property type="match status" value="1"/>
</dbReference>
<dbReference type="OrthoDB" id="3595338at2"/>